<evidence type="ECO:0000313" key="2">
    <source>
        <dbReference type="EMBL" id="PVD32697.1"/>
    </source>
</evidence>
<comment type="caution">
    <text evidence="2">The sequence shown here is derived from an EMBL/GenBank/DDBJ whole genome shotgun (WGS) entry which is preliminary data.</text>
</comment>
<accession>A0A2T7PH22</accession>
<name>A0A2T7PH22_POMCA</name>
<sequence length="352" mass="38159">MQQSELNITDLLKTISSFMMTIQTHQPDDKRADSAVHRNDTACQQADGSNSVGSNRKSGPKNVKRTFKAETAEEAITDFERAISWSHRPVLKCKKKRAIKDFSRCASGQAQTIQSSHKLKLQEKNVQNTDCVAVSKAPVYEKLATLSQKPTSKTVQRILNKVAVEKVLNTSSQQIHSNASCDGKFSKHKVLETEVLGNSQMKLTAELAPTTDSTQSTNKLQTFLHQEPAPRLQQALQKAQVLPDLQSGGAAGWYCPQLLPFTSFAGLPPSPPPLLSLPPPPPPPLPSLPPLPPQPPPLPSLPPLPPQPPPLPSLPPLPPQPPPFLLPPLPPNLHPTFSSTYTPTSSSSTTST</sequence>
<feature type="compositionally biased region" description="Pro residues" evidence="1">
    <location>
        <begin position="272"/>
        <end position="333"/>
    </location>
</feature>
<proteinExistence type="predicted"/>
<reference evidence="2 3" key="1">
    <citation type="submission" date="2018-04" db="EMBL/GenBank/DDBJ databases">
        <title>The genome of golden apple snail Pomacea canaliculata provides insight into stress tolerance and invasive adaptation.</title>
        <authorList>
            <person name="Liu C."/>
            <person name="Liu B."/>
            <person name="Ren Y."/>
            <person name="Zhang Y."/>
            <person name="Wang H."/>
            <person name="Li S."/>
            <person name="Jiang F."/>
            <person name="Yin L."/>
            <person name="Zhang G."/>
            <person name="Qian W."/>
            <person name="Fan W."/>
        </authorList>
    </citation>
    <scope>NUCLEOTIDE SEQUENCE [LARGE SCALE GENOMIC DNA]</scope>
    <source>
        <strain evidence="2">SZHN2017</strain>
        <tissue evidence="2">Muscle</tissue>
    </source>
</reference>
<dbReference type="AlphaFoldDB" id="A0A2T7PH22"/>
<dbReference type="EMBL" id="PZQS01000004">
    <property type="protein sequence ID" value="PVD32697.1"/>
    <property type="molecule type" value="Genomic_DNA"/>
</dbReference>
<feature type="compositionally biased region" description="Low complexity" evidence="1">
    <location>
        <begin position="336"/>
        <end position="352"/>
    </location>
</feature>
<keyword evidence="3" id="KW-1185">Reference proteome</keyword>
<dbReference type="Proteomes" id="UP000245119">
    <property type="component" value="Linkage Group LG4"/>
</dbReference>
<organism evidence="2 3">
    <name type="scientific">Pomacea canaliculata</name>
    <name type="common">Golden apple snail</name>
    <dbReference type="NCBI Taxonomy" id="400727"/>
    <lineage>
        <taxon>Eukaryota</taxon>
        <taxon>Metazoa</taxon>
        <taxon>Spiralia</taxon>
        <taxon>Lophotrochozoa</taxon>
        <taxon>Mollusca</taxon>
        <taxon>Gastropoda</taxon>
        <taxon>Caenogastropoda</taxon>
        <taxon>Architaenioglossa</taxon>
        <taxon>Ampullarioidea</taxon>
        <taxon>Ampullariidae</taxon>
        <taxon>Pomacea</taxon>
    </lineage>
</organism>
<feature type="compositionally biased region" description="Basic and acidic residues" evidence="1">
    <location>
        <begin position="26"/>
        <end position="40"/>
    </location>
</feature>
<protein>
    <submittedName>
        <fullName evidence="2">Uncharacterized protein</fullName>
    </submittedName>
</protein>
<feature type="region of interest" description="Disordered" evidence="1">
    <location>
        <begin position="25"/>
        <end position="65"/>
    </location>
</feature>
<gene>
    <name evidence="2" type="ORF">C0Q70_08142</name>
</gene>
<evidence type="ECO:0000313" key="3">
    <source>
        <dbReference type="Proteomes" id="UP000245119"/>
    </source>
</evidence>
<feature type="region of interest" description="Disordered" evidence="1">
    <location>
        <begin position="272"/>
        <end position="352"/>
    </location>
</feature>
<evidence type="ECO:0000256" key="1">
    <source>
        <dbReference type="SAM" id="MobiDB-lite"/>
    </source>
</evidence>
<feature type="compositionally biased region" description="Polar residues" evidence="1">
    <location>
        <begin position="41"/>
        <end position="57"/>
    </location>
</feature>